<accession>A0A9P0EHM7</accession>
<reference evidence="1" key="1">
    <citation type="submission" date="2022-01" db="EMBL/GenBank/DDBJ databases">
        <authorList>
            <person name="King R."/>
        </authorList>
    </citation>
    <scope>NUCLEOTIDE SEQUENCE</scope>
</reference>
<evidence type="ECO:0000313" key="1">
    <source>
        <dbReference type="EMBL" id="CAH1395449.1"/>
    </source>
</evidence>
<evidence type="ECO:0000313" key="2">
    <source>
        <dbReference type="Proteomes" id="UP001152798"/>
    </source>
</evidence>
<dbReference type="AlphaFoldDB" id="A0A9P0EHM7"/>
<dbReference type="EMBL" id="OV725079">
    <property type="protein sequence ID" value="CAH1395449.1"/>
    <property type="molecule type" value="Genomic_DNA"/>
</dbReference>
<dbReference type="Proteomes" id="UP001152798">
    <property type="component" value="Chromosome 3"/>
</dbReference>
<gene>
    <name evidence="1" type="ORF">NEZAVI_LOCUS5724</name>
</gene>
<organism evidence="1 2">
    <name type="scientific">Nezara viridula</name>
    <name type="common">Southern green stink bug</name>
    <name type="synonym">Cimex viridulus</name>
    <dbReference type="NCBI Taxonomy" id="85310"/>
    <lineage>
        <taxon>Eukaryota</taxon>
        <taxon>Metazoa</taxon>
        <taxon>Ecdysozoa</taxon>
        <taxon>Arthropoda</taxon>
        <taxon>Hexapoda</taxon>
        <taxon>Insecta</taxon>
        <taxon>Pterygota</taxon>
        <taxon>Neoptera</taxon>
        <taxon>Paraneoptera</taxon>
        <taxon>Hemiptera</taxon>
        <taxon>Heteroptera</taxon>
        <taxon>Panheteroptera</taxon>
        <taxon>Pentatomomorpha</taxon>
        <taxon>Pentatomoidea</taxon>
        <taxon>Pentatomidae</taxon>
        <taxon>Pentatominae</taxon>
        <taxon>Nezara</taxon>
    </lineage>
</organism>
<keyword evidence="2" id="KW-1185">Reference proteome</keyword>
<sequence>MEDGRWKMDAERWMRYLVNNKLESDG</sequence>
<proteinExistence type="predicted"/>
<protein>
    <submittedName>
        <fullName evidence="1">Uncharacterized protein</fullName>
    </submittedName>
</protein>
<name>A0A9P0EHM7_NEZVI</name>